<protein>
    <submittedName>
        <fullName evidence="2">Uncharacterized protein</fullName>
    </submittedName>
</protein>
<accession>A0A8H7T6Z6</accession>
<dbReference type="EMBL" id="JAFJYH010000280">
    <property type="protein sequence ID" value="KAG4414136.1"/>
    <property type="molecule type" value="Genomic_DNA"/>
</dbReference>
<organism evidence="2 3">
    <name type="scientific">Cadophora malorum</name>
    <dbReference type="NCBI Taxonomy" id="108018"/>
    <lineage>
        <taxon>Eukaryota</taxon>
        <taxon>Fungi</taxon>
        <taxon>Dikarya</taxon>
        <taxon>Ascomycota</taxon>
        <taxon>Pezizomycotina</taxon>
        <taxon>Leotiomycetes</taxon>
        <taxon>Helotiales</taxon>
        <taxon>Ploettnerulaceae</taxon>
        <taxon>Cadophora</taxon>
    </lineage>
</organism>
<feature type="compositionally biased region" description="Polar residues" evidence="1">
    <location>
        <begin position="1"/>
        <end position="10"/>
    </location>
</feature>
<sequence length="91" mass="9820">MSPPQDQGNLNHAAGNASKDEKAAQKCADALSLNTYLYAKPSVTERLVSGVKISKSEKKVDMRDFLDTLSEEVDGDLAGAENLKIDDENAH</sequence>
<reference evidence="2" key="1">
    <citation type="submission" date="2021-02" db="EMBL/GenBank/DDBJ databases">
        <title>Genome sequence Cadophora malorum strain M34.</title>
        <authorList>
            <person name="Stefanovic E."/>
            <person name="Vu D."/>
            <person name="Scully C."/>
            <person name="Dijksterhuis J."/>
            <person name="Roader J."/>
            <person name="Houbraken J."/>
        </authorList>
    </citation>
    <scope>NUCLEOTIDE SEQUENCE</scope>
    <source>
        <strain evidence="2">M34</strain>
    </source>
</reference>
<gene>
    <name evidence="2" type="ORF">IFR04_012742</name>
</gene>
<name>A0A8H7T6Z6_9HELO</name>
<dbReference type="Proteomes" id="UP000664132">
    <property type="component" value="Unassembled WGS sequence"/>
</dbReference>
<feature type="region of interest" description="Disordered" evidence="1">
    <location>
        <begin position="1"/>
        <end position="24"/>
    </location>
</feature>
<keyword evidence="3" id="KW-1185">Reference proteome</keyword>
<evidence type="ECO:0000313" key="3">
    <source>
        <dbReference type="Proteomes" id="UP000664132"/>
    </source>
</evidence>
<evidence type="ECO:0000313" key="2">
    <source>
        <dbReference type="EMBL" id="KAG4414136.1"/>
    </source>
</evidence>
<comment type="caution">
    <text evidence="2">The sequence shown here is derived from an EMBL/GenBank/DDBJ whole genome shotgun (WGS) entry which is preliminary data.</text>
</comment>
<dbReference type="AlphaFoldDB" id="A0A8H7T6Z6"/>
<proteinExistence type="predicted"/>
<evidence type="ECO:0000256" key="1">
    <source>
        <dbReference type="SAM" id="MobiDB-lite"/>
    </source>
</evidence>